<dbReference type="EMBL" id="JAPDOD010000003">
    <property type="protein sequence ID" value="MDA0159700.1"/>
    <property type="molecule type" value="Genomic_DNA"/>
</dbReference>
<dbReference type="InterPro" id="IPR027417">
    <property type="entry name" value="P-loop_NTPase"/>
</dbReference>
<comment type="caution">
    <text evidence="1">The sequence shown here is derived from an EMBL/GenBank/DDBJ whole genome shotgun (WGS) entry which is preliminary data.</text>
</comment>
<keyword evidence="1" id="KW-0808">Transferase</keyword>
<keyword evidence="2" id="KW-1185">Reference proteome</keyword>
<evidence type="ECO:0000313" key="1">
    <source>
        <dbReference type="EMBL" id="MDA0159700.1"/>
    </source>
</evidence>
<dbReference type="SUPFAM" id="SSF52540">
    <property type="entry name" value="P-loop containing nucleoside triphosphate hydrolases"/>
    <property type="match status" value="1"/>
</dbReference>
<dbReference type="Proteomes" id="UP001149140">
    <property type="component" value="Unassembled WGS sequence"/>
</dbReference>
<organism evidence="1 2">
    <name type="scientific">Solirubrobacter ginsenosidimutans</name>
    <dbReference type="NCBI Taxonomy" id="490573"/>
    <lineage>
        <taxon>Bacteria</taxon>
        <taxon>Bacillati</taxon>
        <taxon>Actinomycetota</taxon>
        <taxon>Thermoleophilia</taxon>
        <taxon>Solirubrobacterales</taxon>
        <taxon>Solirubrobacteraceae</taxon>
        <taxon>Solirubrobacter</taxon>
    </lineage>
</organism>
<dbReference type="GO" id="GO:0016301">
    <property type="term" value="F:kinase activity"/>
    <property type="evidence" value="ECO:0007669"/>
    <property type="project" value="UniProtKB-KW"/>
</dbReference>
<gene>
    <name evidence="1" type="ORF">OM076_05460</name>
</gene>
<accession>A0A9X3MP38</accession>
<keyword evidence="1" id="KW-0418">Kinase</keyword>
<sequence>MALVAISSPYGAGGSRVAPALAKRLDVPFLDRPADTEPGRGGLLSKLGSIGMAWGTPPGMELEDLVPGDARRREIEAELQALQTTGGGVVLGRAAAFLLREDPNVLRVLLTGPPERRIAQGMAIEGIDRATAARRLERTDRARLAYHQTLYCVDPREPTLYHLVVDSTRVPLETCVDLIAAAVEKRA</sequence>
<evidence type="ECO:0000313" key="2">
    <source>
        <dbReference type="Proteomes" id="UP001149140"/>
    </source>
</evidence>
<dbReference type="RefSeq" id="WP_270038470.1">
    <property type="nucleotide sequence ID" value="NZ_JAPDOD010000003.1"/>
</dbReference>
<name>A0A9X3MP38_9ACTN</name>
<dbReference type="Gene3D" id="3.40.50.300">
    <property type="entry name" value="P-loop containing nucleotide triphosphate hydrolases"/>
    <property type="match status" value="2"/>
</dbReference>
<dbReference type="AlphaFoldDB" id="A0A9X3MP38"/>
<reference evidence="1" key="1">
    <citation type="submission" date="2022-10" db="EMBL/GenBank/DDBJ databases">
        <title>The WGS of Solirubrobacter ginsenosidimutans DSM 21036.</title>
        <authorList>
            <person name="Jiang Z."/>
        </authorList>
    </citation>
    <scope>NUCLEOTIDE SEQUENCE</scope>
    <source>
        <strain evidence="1">DSM 21036</strain>
    </source>
</reference>
<protein>
    <submittedName>
        <fullName evidence="1">Cytidylate kinase-like family protein</fullName>
    </submittedName>
</protein>
<proteinExistence type="predicted"/>
<dbReference type="Pfam" id="PF13189">
    <property type="entry name" value="Cytidylate_kin2"/>
    <property type="match status" value="1"/>
</dbReference>